<name>A0A699YXB9_HAELA</name>
<dbReference type="Pfam" id="PF10584">
    <property type="entry name" value="Proteasome_A_N"/>
    <property type="match status" value="1"/>
</dbReference>
<dbReference type="InterPro" id="IPR000426">
    <property type="entry name" value="Proteasome_asu_N"/>
</dbReference>
<evidence type="ECO:0000256" key="1">
    <source>
        <dbReference type="ARBA" id="ARBA00022942"/>
    </source>
</evidence>
<accession>A0A699YXB9</accession>
<dbReference type="PROSITE" id="PS51475">
    <property type="entry name" value="PROTEASOME_ALPHA_2"/>
    <property type="match status" value="1"/>
</dbReference>
<evidence type="ECO:0000313" key="4">
    <source>
        <dbReference type="EMBL" id="GFH12178.1"/>
    </source>
</evidence>
<dbReference type="GO" id="GO:0006511">
    <property type="term" value="P:ubiquitin-dependent protein catabolic process"/>
    <property type="evidence" value="ECO:0007669"/>
    <property type="project" value="InterPro"/>
</dbReference>
<organism evidence="4 5">
    <name type="scientific">Haematococcus lacustris</name>
    <name type="common">Green alga</name>
    <name type="synonym">Haematococcus pluvialis</name>
    <dbReference type="NCBI Taxonomy" id="44745"/>
    <lineage>
        <taxon>Eukaryota</taxon>
        <taxon>Viridiplantae</taxon>
        <taxon>Chlorophyta</taxon>
        <taxon>core chlorophytes</taxon>
        <taxon>Chlorophyceae</taxon>
        <taxon>CS clade</taxon>
        <taxon>Chlamydomonadales</taxon>
        <taxon>Haematococcaceae</taxon>
        <taxon>Haematococcus</taxon>
    </lineage>
</organism>
<dbReference type="SUPFAM" id="SSF56235">
    <property type="entry name" value="N-terminal nucleophile aminohydrolases (Ntn hydrolases)"/>
    <property type="match status" value="1"/>
</dbReference>
<dbReference type="Gene3D" id="3.60.20.10">
    <property type="entry name" value="Glutamine Phosphoribosylpyrophosphate, subunit 1, domain 1"/>
    <property type="match status" value="2"/>
</dbReference>
<dbReference type="SMART" id="SM00948">
    <property type="entry name" value="Proteasome_A_N"/>
    <property type="match status" value="1"/>
</dbReference>
<evidence type="ECO:0000259" key="3">
    <source>
        <dbReference type="PROSITE" id="PS00388"/>
    </source>
</evidence>
<dbReference type="InterPro" id="IPR001353">
    <property type="entry name" value="Proteasome_sua/b"/>
</dbReference>
<dbReference type="Proteomes" id="UP000485058">
    <property type="component" value="Unassembled WGS sequence"/>
</dbReference>
<dbReference type="GO" id="GO:0019773">
    <property type="term" value="C:proteasome core complex, alpha-subunit complex"/>
    <property type="evidence" value="ECO:0007669"/>
    <property type="project" value="UniProtKB-UniRule"/>
</dbReference>
<comment type="caution">
    <text evidence="4">The sequence shown here is derived from an EMBL/GenBank/DDBJ whole genome shotgun (WGS) entry which is preliminary data.</text>
</comment>
<gene>
    <name evidence="4" type="ORF">HaLaN_07815</name>
</gene>
<dbReference type="AlphaFoldDB" id="A0A699YXB9"/>
<feature type="domain" description="Proteasome alpha-type subunits" evidence="3">
    <location>
        <begin position="8"/>
        <end position="30"/>
    </location>
</feature>
<evidence type="ECO:0000256" key="2">
    <source>
        <dbReference type="PROSITE-ProRule" id="PRU00808"/>
    </source>
</evidence>
<dbReference type="PROSITE" id="PS00388">
    <property type="entry name" value="PROTEASOME_ALPHA_1"/>
    <property type="match status" value="1"/>
</dbReference>
<comment type="similarity">
    <text evidence="2">Belongs to the peptidase T1A family.</text>
</comment>
<dbReference type="EMBL" id="BLLF01000476">
    <property type="protein sequence ID" value="GFH12178.1"/>
    <property type="molecule type" value="Genomic_DNA"/>
</dbReference>
<dbReference type="InterPro" id="IPR050115">
    <property type="entry name" value="Proteasome_alpha"/>
</dbReference>
<reference evidence="4 5" key="1">
    <citation type="submission" date="2020-02" db="EMBL/GenBank/DDBJ databases">
        <title>Draft genome sequence of Haematococcus lacustris strain NIES-144.</title>
        <authorList>
            <person name="Morimoto D."/>
            <person name="Nakagawa S."/>
            <person name="Yoshida T."/>
            <person name="Sawayama S."/>
        </authorList>
    </citation>
    <scope>NUCLEOTIDE SEQUENCE [LARGE SCALE GENOMIC DNA]</scope>
    <source>
        <strain evidence="4 5">NIES-144</strain>
    </source>
</reference>
<proteinExistence type="inferred from homology"/>
<dbReference type="PANTHER" id="PTHR11599">
    <property type="entry name" value="PROTEASOME SUBUNIT ALPHA/BETA"/>
    <property type="match status" value="1"/>
</dbReference>
<dbReference type="InterPro" id="IPR023332">
    <property type="entry name" value="Proteasome_alpha-type"/>
</dbReference>
<protein>
    <submittedName>
        <fullName evidence="4">Proteasome subunit alpha type</fullName>
    </submittedName>
</protein>
<dbReference type="Pfam" id="PF00227">
    <property type="entry name" value="Proteasome"/>
    <property type="match status" value="2"/>
</dbReference>
<dbReference type="InterPro" id="IPR029055">
    <property type="entry name" value="Ntn_hydrolases_N"/>
</dbReference>
<keyword evidence="1 2" id="KW-0647">Proteasome</keyword>
<sequence length="332" mass="36879">MFLTRSEYDRGVNTFSPEGRIFQVEYAIEAIKLGSTAIGVTTPHGVVLAVEKRITSPLLEPKSIEKIMEIDCHMGCAMSGLTADAKMLIDHARAETQVSPVWTLQWRVLLMWVPQLFVWASDPLGALCSNTGSHTTSQCQLSHAPSRCATLPYALERIPKRACRPFGVALLIAGWDDLGPVLFHTDPSGTYTRFSAKAIGSGAEGAQSSLVEGWRKDLSLEEAETLALATLKQVMCTASRAGLKELSASMPQDYPVTSTNVDIARVTPEYHLYTTAEIEAVMARRQYRPVSWGAWLHDCNMMHVKLRSTDERWGLVVRRRRLLRITLSITEM</sequence>
<keyword evidence="5" id="KW-1185">Reference proteome</keyword>
<evidence type="ECO:0000313" key="5">
    <source>
        <dbReference type="Proteomes" id="UP000485058"/>
    </source>
</evidence>